<dbReference type="PANTHER" id="PTHR37534:SF15">
    <property type="entry name" value="ZN(II)2CYS6 TRANSCRIPTION FACTOR (EUROFUNG)"/>
    <property type="match status" value="1"/>
</dbReference>
<dbReference type="GO" id="GO:0045944">
    <property type="term" value="P:positive regulation of transcription by RNA polymerase II"/>
    <property type="evidence" value="ECO:0007669"/>
    <property type="project" value="TreeGrafter"/>
</dbReference>
<dbReference type="SMART" id="SM00066">
    <property type="entry name" value="GAL4"/>
    <property type="match status" value="1"/>
</dbReference>
<evidence type="ECO:0000259" key="7">
    <source>
        <dbReference type="PROSITE" id="PS50048"/>
    </source>
</evidence>
<name>A0A0D2EZC2_9EURO</name>
<dbReference type="GeneID" id="25323107"/>
<keyword evidence="4" id="KW-0804">Transcription</keyword>
<keyword evidence="5" id="KW-0539">Nucleus</keyword>
<dbReference type="InterPro" id="IPR036864">
    <property type="entry name" value="Zn2-C6_fun-type_DNA-bd_sf"/>
</dbReference>
<dbReference type="AlphaFoldDB" id="A0A0D2EZC2"/>
<feature type="domain" description="Zn(2)-C6 fungal-type" evidence="7">
    <location>
        <begin position="11"/>
        <end position="41"/>
    </location>
</feature>
<dbReference type="GO" id="GO:0000976">
    <property type="term" value="F:transcription cis-regulatory region binding"/>
    <property type="evidence" value="ECO:0007669"/>
    <property type="project" value="TreeGrafter"/>
</dbReference>
<dbReference type="Gene3D" id="4.10.240.10">
    <property type="entry name" value="Zn(2)-C6 fungal-type DNA-binding domain"/>
    <property type="match status" value="1"/>
</dbReference>
<evidence type="ECO:0000256" key="4">
    <source>
        <dbReference type="ARBA" id="ARBA00023163"/>
    </source>
</evidence>
<evidence type="ECO:0000256" key="1">
    <source>
        <dbReference type="ARBA" id="ARBA00004123"/>
    </source>
</evidence>
<dbReference type="EMBL" id="KN847317">
    <property type="protein sequence ID" value="KIW61033.1"/>
    <property type="molecule type" value="Genomic_DNA"/>
</dbReference>
<dbReference type="HOGENOM" id="CLU_028414_0_0_1"/>
<dbReference type="SUPFAM" id="SSF57701">
    <property type="entry name" value="Zn2/Cys6 DNA-binding domain"/>
    <property type="match status" value="1"/>
</dbReference>
<evidence type="ECO:0000256" key="2">
    <source>
        <dbReference type="ARBA" id="ARBA00023015"/>
    </source>
</evidence>
<dbReference type="STRING" id="348802.A0A0D2EZC2"/>
<dbReference type="CDD" id="cd00067">
    <property type="entry name" value="GAL4"/>
    <property type="match status" value="1"/>
</dbReference>
<dbReference type="GO" id="GO:0000981">
    <property type="term" value="F:DNA-binding transcription factor activity, RNA polymerase II-specific"/>
    <property type="evidence" value="ECO:0007669"/>
    <property type="project" value="InterPro"/>
</dbReference>
<dbReference type="InterPro" id="IPR021858">
    <property type="entry name" value="Fun_TF"/>
</dbReference>
<evidence type="ECO:0000256" key="5">
    <source>
        <dbReference type="ARBA" id="ARBA00023242"/>
    </source>
</evidence>
<organism evidence="8 9">
    <name type="scientific">Exophiala xenobiotica</name>
    <dbReference type="NCBI Taxonomy" id="348802"/>
    <lineage>
        <taxon>Eukaryota</taxon>
        <taxon>Fungi</taxon>
        <taxon>Dikarya</taxon>
        <taxon>Ascomycota</taxon>
        <taxon>Pezizomycotina</taxon>
        <taxon>Eurotiomycetes</taxon>
        <taxon>Chaetothyriomycetidae</taxon>
        <taxon>Chaetothyriales</taxon>
        <taxon>Herpotrichiellaceae</taxon>
        <taxon>Exophiala</taxon>
    </lineage>
</organism>
<dbReference type="InterPro" id="IPR001138">
    <property type="entry name" value="Zn2Cys6_DnaBD"/>
</dbReference>
<sequence length="577" mass="64206">MPQHQRRSRTGCDECRRRHWKCNEAKPTCAYCQSVGRSCVYSRQISWGGRPFKKSRFGKCLDLGARAVSTTVSRHQLSAGKDFIYTCSPKRTDDNGSRARSLSDFSHETPNPPQASAHWGLGPHTPQRRTASFTDDNYVEDSTSSSGDSFGPQSLAMIPTIPNEFRPLLDHFVHGMTISISCHKGIQDEICSTIVPMSMQVPHLLSAVLALAAAHRLSSGLSGEDCQFELMKGKSLKQLRSALDRFSPTENDQVLATTLILCMAEVISPTSNLSSWRSHLHGAATLSAHHSVSRGASLSSTSAFLRRKYQALQAIALACGSKSYQGRILTSPSDECDAYIDDLAGYSTNLLPIFEEINNLGQIQEDCVSDFSCNSPPGPPHFDCNSRVEHKSHLLFDRIRTLTAQRQMSRTQGDGELPWAIYQDLYLLDEAYHHMALLQVFRRGSLSVPLRLIEDSRQSILACLTALTYQACPCPGVAALPPLFVAGTLCTSQSDRDKVRSLLKIMWMNYGMGNVRSCQTVLQKWWKHHDESPVTSKLTLSELRNWQGKMEKFLVLFLQKGVSTLTWIGVDDDVLPY</sequence>
<dbReference type="GO" id="GO:0008270">
    <property type="term" value="F:zinc ion binding"/>
    <property type="evidence" value="ECO:0007669"/>
    <property type="project" value="InterPro"/>
</dbReference>
<comment type="subcellular location">
    <subcellularLocation>
        <location evidence="1">Nucleus</location>
    </subcellularLocation>
</comment>
<dbReference type="Pfam" id="PF11951">
    <property type="entry name" value="Fungal_trans_2"/>
    <property type="match status" value="1"/>
</dbReference>
<dbReference type="GO" id="GO:0005634">
    <property type="term" value="C:nucleus"/>
    <property type="evidence" value="ECO:0007669"/>
    <property type="project" value="UniProtKB-SubCell"/>
</dbReference>
<dbReference type="OrthoDB" id="288726at2759"/>
<evidence type="ECO:0000313" key="9">
    <source>
        <dbReference type="Proteomes" id="UP000054342"/>
    </source>
</evidence>
<keyword evidence="2" id="KW-0805">Transcription regulation</keyword>
<dbReference type="Pfam" id="PF00172">
    <property type="entry name" value="Zn_clus"/>
    <property type="match status" value="1"/>
</dbReference>
<dbReference type="PROSITE" id="PS50048">
    <property type="entry name" value="ZN2_CY6_FUNGAL_2"/>
    <property type="match status" value="1"/>
</dbReference>
<gene>
    <name evidence="8" type="ORF">PV05_01199</name>
</gene>
<evidence type="ECO:0000256" key="6">
    <source>
        <dbReference type="SAM" id="MobiDB-lite"/>
    </source>
</evidence>
<dbReference type="PROSITE" id="PS00463">
    <property type="entry name" value="ZN2_CY6_FUNGAL_1"/>
    <property type="match status" value="1"/>
</dbReference>
<dbReference type="Proteomes" id="UP000054342">
    <property type="component" value="Unassembled WGS sequence"/>
</dbReference>
<proteinExistence type="predicted"/>
<evidence type="ECO:0000256" key="3">
    <source>
        <dbReference type="ARBA" id="ARBA00023125"/>
    </source>
</evidence>
<accession>A0A0D2EZC2</accession>
<evidence type="ECO:0000313" key="8">
    <source>
        <dbReference type="EMBL" id="KIW61033.1"/>
    </source>
</evidence>
<feature type="region of interest" description="Disordered" evidence="6">
    <location>
        <begin position="91"/>
        <end position="131"/>
    </location>
</feature>
<dbReference type="PANTHER" id="PTHR37534">
    <property type="entry name" value="TRANSCRIPTIONAL ACTIVATOR PROTEIN UGA3"/>
    <property type="match status" value="1"/>
</dbReference>
<keyword evidence="3" id="KW-0238">DNA-binding</keyword>
<dbReference type="RefSeq" id="XP_013321617.1">
    <property type="nucleotide sequence ID" value="XM_013466163.1"/>
</dbReference>
<keyword evidence="9" id="KW-1185">Reference proteome</keyword>
<protein>
    <recommendedName>
        <fullName evidence="7">Zn(2)-C6 fungal-type domain-containing protein</fullName>
    </recommendedName>
</protein>
<reference evidence="8 9" key="1">
    <citation type="submission" date="2015-01" db="EMBL/GenBank/DDBJ databases">
        <title>The Genome Sequence of Exophiala xenobiotica CBS118157.</title>
        <authorList>
            <consortium name="The Broad Institute Genomics Platform"/>
            <person name="Cuomo C."/>
            <person name="de Hoog S."/>
            <person name="Gorbushina A."/>
            <person name="Stielow B."/>
            <person name="Teixiera M."/>
            <person name="Abouelleil A."/>
            <person name="Chapman S.B."/>
            <person name="Priest M."/>
            <person name="Young S.K."/>
            <person name="Wortman J."/>
            <person name="Nusbaum C."/>
            <person name="Birren B."/>
        </authorList>
    </citation>
    <scope>NUCLEOTIDE SEQUENCE [LARGE SCALE GENOMIC DNA]</scope>
    <source>
        <strain evidence="8 9">CBS 118157</strain>
    </source>
</reference>